<organism evidence="1 2">
    <name type="scientific">Candidatus Uhrbacteria bacterium CG10_big_fil_rev_8_21_14_0_10_50_16</name>
    <dbReference type="NCBI Taxonomy" id="1975039"/>
    <lineage>
        <taxon>Bacteria</taxon>
        <taxon>Candidatus Uhriibacteriota</taxon>
    </lineage>
</organism>
<sequence>MSLLEQIHRAPYGPTTISAYVHNFYTFTPAGVEQQLIQRQSHGLDSAAEAVRTALVAFFGEAAGRRFFQHKKEHLPPWAIQKMVAVLYLEEMRWELERGTAPQEAAVMVHNSAASAGWDLPQIGWWAYIHVMRMRRPLRLSRT</sequence>
<protein>
    <submittedName>
        <fullName evidence="1">Uncharacterized protein</fullName>
    </submittedName>
</protein>
<dbReference type="AlphaFoldDB" id="A0A2H0RL89"/>
<accession>A0A2H0RL89</accession>
<gene>
    <name evidence="1" type="ORF">COV06_04495</name>
</gene>
<dbReference type="EMBL" id="PCYM01000010">
    <property type="protein sequence ID" value="PIR47312.1"/>
    <property type="molecule type" value="Genomic_DNA"/>
</dbReference>
<comment type="caution">
    <text evidence="1">The sequence shown here is derived from an EMBL/GenBank/DDBJ whole genome shotgun (WGS) entry which is preliminary data.</text>
</comment>
<evidence type="ECO:0000313" key="1">
    <source>
        <dbReference type="EMBL" id="PIR47312.1"/>
    </source>
</evidence>
<name>A0A2H0RL89_9BACT</name>
<proteinExistence type="predicted"/>
<reference evidence="1 2" key="1">
    <citation type="submission" date="2017-09" db="EMBL/GenBank/DDBJ databases">
        <title>Depth-based differentiation of microbial function through sediment-hosted aquifers and enrichment of novel symbionts in the deep terrestrial subsurface.</title>
        <authorList>
            <person name="Probst A.J."/>
            <person name="Ladd B."/>
            <person name="Jarett J.K."/>
            <person name="Geller-Mcgrath D.E."/>
            <person name="Sieber C.M."/>
            <person name="Emerson J.B."/>
            <person name="Anantharaman K."/>
            <person name="Thomas B.C."/>
            <person name="Malmstrom R."/>
            <person name="Stieglmeier M."/>
            <person name="Klingl A."/>
            <person name="Woyke T."/>
            <person name="Ryan C.M."/>
            <person name="Banfield J.F."/>
        </authorList>
    </citation>
    <scope>NUCLEOTIDE SEQUENCE [LARGE SCALE GENOMIC DNA]</scope>
    <source>
        <strain evidence="1">CG10_big_fil_rev_8_21_14_0_10_50_16</strain>
    </source>
</reference>
<dbReference type="Proteomes" id="UP000230084">
    <property type="component" value="Unassembled WGS sequence"/>
</dbReference>
<evidence type="ECO:0000313" key="2">
    <source>
        <dbReference type="Proteomes" id="UP000230084"/>
    </source>
</evidence>